<dbReference type="InterPro" id="IPR018253">
    <property type="entry name" value="DnaJ_domain_CS"/>
</dbReference>
<evidence type="ECO:0000259" key="2">
    <source>
        <dbReference type="PROSITE" id="PS50076"/>
    </source>
</evidence>
<protein>
    <submittedName>
        <fullName evidence="3">DnaJ protein</fullName>
    </submittedName>
</protein>
<proteinExistence type="predicted"/>
<accession>A0A6A6SZL9</accession>
<keyword evidence="4" id="KW-1185">Reference proteome</keyword>
<dbReference type="PROSITE" id="PS50076">
    <property type="entry name" value="DNAJ_2"/>
    <property type="match status" value="1"/>
</dbReference>
<feature type="non-terminal residue" evidence="3">
    <location>
        <position position="72"/>
    </location>
</feature>
<dbReference type="AlphaFoldDB" id="A0A6A6SZL9"/>
<organism evidence="3 4">
    <name type="scientific">Lophiostoma macrostomum CBS 122681</name>
    <dbReference type="NCBI Taxonomy" id="1314788"/>
    <lineage>
        <taxon>Eukaryota</taxon>
        <taxon>Fungi</taxon>
        <taxon>Dikarya</taxon>
        <taxon>Ascomycota</taxon>
        <taxon>Pezizomycotina</taxon>
        <taxon>Dothideomycetes</taxon>
        <taxon>Pleosporomycetidae</taxon>
        <taxon>Pleosporales</taxon>
        <taxon>Lophiostomataceae</taxon>
        <taxon>Lophiostoma</taxon>
    </lineage>
</organism>
<evidence type="ECO:0000313" key="4">
    <source>
        <dbReference type="Proteomes" id="UP000799324"/>
    </source>
</evidence>
<dbReference type="SUPFAM" id="SSF46565">
    <property type="entry name" value="Chaperone J-domain"/>
    <property type="match status" value="1"/>
</dbReference>
<evidence type="ECO:0000256" key="1">
    <source>
        <dbReference type="ARBA" id="ARBA00023186"/>
    </source>
</evidence>
<dbReference type="EMBL" id="MU004386">
    <property type="protein sequence ID" value="KAF2653146.1"/>
    <property type="molecule type" value="Genomic_DNA"/>
</dbReference>
<dbReference type="PANTHER" id="PTHR44145:SF3">
    <property type="entry name" value="DNAJ HOMOLOG SUBFAMILY A MEMBER 3, MITOCHONDRIAL"/>
    <property type="match status" value="1"/>
</dbReference>
<dbReference type="InterPro" id="IPR051938">
    <property type="entry name" value="Apopto_cytoskel_mod"/>
</dbReference>
<reference evidence="3" key="1">
    <citation type="journal article" date="2020" name="Stud. Mycol.">
        <title>101 Dothideomycetes genomes: a test case for predicting lifestyles and emergence of pathogens.</title>
        <authorList>
            <person name="Haridas S."/>
            <person name="Albert R."/>
            <person name="Binder M."/>
            <person name="Bloem J."/>
            <person name="Labutti K."/>
            <person name="Salamov A."/>
            <person name="Andreopoulos B."/>
            <person name="Baker S."/>
            <person name="Barry K."/>
            <person name="Bills G."/>
            <person name="Bluhm B."/>
            <person name="Cannon C."/>
            <person name="Castanera R."/>
            <person name="Culley D."/>
            <person name="Daum C."/>
            <person name="Ezra D."/>
            <person name="Gonzalez J."/>
            <person name="Henrissat B."/>
            <person name="Kuo A."/>
            <person name="Liang C."/>
            <person name="Lipzen A."/>
            <person name="Lutzoni F."/>
            <person name="Magnuson J."/>
            <person name="Mondo S."/>
            <person name="Nolan M."/>
            <person name="Ohm R."/>
            <person name="Pangilinan J."/>
            <person name="Park H.-J."/>
            <person name="Ramirez L."/>
            <person name="Alfaro M."/>
            <person name="Sun H."/>
            <person name="Tritt A."/>
            <person name="Yoshinaga Y."/>
            <person name="Zwiers L.-H."/>
            <person name="Turgeon B."/>
            <person name="Goodwin S."/>
            <person name="Spatafora J."/>
            <person name="Crous P."/>
            <person name="Grigoriev I."/>
        </authorList>
    </citation>
    <scope>NUCLEOTIDE SEQUENCE</scope>
    <source>
        <strain evidence="3">CBS 122681</strain>
    </source>
</reference>
<gene>
    <name evidence="3" type="ORF">K491DRAFT_603409</name>
</gene>
<dbReference type="Gene3D" id="1.10.287.110">
    <property type="entry name" value="DnaJ domain"/>
    <property type="match status" value="1"/>
</dbReference>
<dbReference type="CDD" id="cd06257">
    <property type="entry name" value="DnaJ"/>
    <property type="match status" value="1"/>
</dbReference>
<sequence length="72" mass="8552">MANIDASKDYYTEVGVSSTADRREIDKVHHKWALKFHPDKNPEEPEKHIDKFKQMGEAFEILRNDEMRAEYD</sequence>
<keyword evidence="1" id="KW-0143">Chaperone</keyword>
<dbReference type="PROSITE" id="PS00636">
    <property type="entry name" value="DNAJ_1"/>
    <property type="match status" value="1"/>
</dbReference>
<dbReference type="InterPro" id="IPR001623">
    <property type="entry name" value="DnaJ_domain"/>
</dbReference>
<evidence type="ECO:0000313" key="3">
    <source>
        <dbReference type="EMBL" id="KAF2653146.1"/>
    </source>
</evidence>
<dbReference type="Proteomes" id="UP000799324">
    <property type="component" value="Unassembled WGS sequence"/>
</dbReference>
<dbReference type="Pfam" id="PF00226">
    <property type="entry name" value="DnaJ"/>
    <property type="match status" value="1"/>
</dbReference>
<name>A0A6A6SZL9_9PLEO</name>
<dbReference type="PANTHER" id="PTHR44145">
    <property type="entry name" value="DNAJ HOMOLOG SUBFAMILY A MEMBER 3, MITOCHONDRIAL"/>
    <property type="match status" value="1"/>
</dbReference>
<dbReference type="OrthoDB" id="10250354at2759"/>
<dbReference type="SMART" id="SM00271">
    <property type="entry name" value="DnaJ"/>
    <property type="match status" value="1"/>
</dbReference>
<feature type="domain" description="J" evidence="2">
    <location>
        <begin position="9"/>
        <end position="72"/>
    </location>
</feature>
<dbReference type="InterPro" id="IPR036869">
    <property type="entry name" value="J_dom_sf"/>
</dbReference>
<dbReference type="PRINTS" id="PR00625">
    <property type="entry name" value="JDOMAIN"/>
</dbReference>